<dbReference type="SMART" id="SM00267">
    <property type="entry name" value="GGDEF"/>
    <property type="match status" value="1"/>
</dbReference>
<reference evidence="6 7" key="2">
    <citation type="submission" date="2018-04" db="EMBL/GenBank/DDBJ databases">
        <title>Thauera lacus sp. nov., isolated from an saline lake in Inner Mongolia, China.</title>
        <authorList>
            <person name="Liang Q.-Y."/>
        </authorList>
    </citation>
    <scope>NUCLEOTIDE SEQUENCE [LARGE SCALE GENOMIC DNA]</scope>
    <source>
        <strain evidence="6 7">D20</strain>
    </source>
</reference>
<dbReference type="EMBL" id="PZKC01000001">
    <property type="protein sequence ID" value="PTD97954.1"/>
    <property type="molecule type" value="Genomic_DNA"/>
</dbReference>
<dbReference type="FunFam" id="3.30.70.270:FF:000001">
    <property type="entry name" value="Diguanylate cyclase domain protein"/>
    <property type="match status" value="1"/>
</dbReference>
<dbReference type="InterPro" id="IPR029787">
    <property type="entry name" value="Nucleotide_cyclase"/>
</dbReference>
<dbReference type="GO" id="GO:0043709">
    <property type="term" value="P:cell adhesion involved in single-species biofilm formation"/>
    <property type="evidence" value="ECO:0007669"/>
    <property type="project" value="TreeGrafter"/>
</dbReference>
<dbReference type="PANTHER" id="PTHR45138:SF9">
    <property type="entry name" value="DIGUANYLATE CYCLASE DGCM-RELATED"/>
    <property type="match status" value="1"/>
</dbReference>
<evidence type="ECO:0000259" key="5">
    <source>
        <dbReference type="PROSITE" id="PS50887"/>
    </source>
</evidence>
<protein>
    <recommendedName>
        <fullName evidence="1">diguanylate cyclase</fullName>
        <ecNumber evidence="1">2.7.7.65</ecNumber>
    </recommendedName>
</protein>
<dbReference type="PROSITE" id="PS50887">
    <property type="entry name" value="GGDEF"/>
    <property type="match status" value="1"/>
</dbReference>
<accession>A0A2T4IJK7</accession>
<gene>
    <name evidence="6" type="ORF">C8261_00590</name>
</gene>
<reference evidence="6 7" key="1">
    <citation type="submission" date="2018-03" db="EMBL/GenBank/DDBJ databases">
        <authorList>
            <person name="Keele B.F."/>
        </authorList>
    </citation>
    <scope>NUCLEOTIDE SEQUENCE [LARGE SCALE GENOMIC DNA]</scope>
    <source>
        <strain evidence="6 7">D20</strain>
    </source>
</reference>
<evidence type="ECO:0000256" key="2">
    <source>
        <dbReference type="ARBA" id="ARBA00034247"/>
    </source>
</evidence>
<dbReference type="AlphaFoldDB" id="A0A2T4IJK7"/>
<dbReference type="GO" id="GO:1902201">
    <property type="term" value="P:negative regulation of bacterial-type flagellum-dependent cell motility"/>
    <property type="evidence" value="ECO:0007669"/>
    <property type="project" value="TreeGrafter"/>
</dbReference>
<dbReference type="NCBIfam" id="TIGR00254">
    <property type="entry name" value="GGDEF"/>
    <property type="match status" value="1"/>
</dbReference>
<evidence type="ECO:0000256" key="4">
    <source>
        <dbReference type="SAM" id="Phobius"/>
    </source>
</evidence>
<feature type="domain" description="GGDEF" evidence="5">
    <location>
        <begin position="324"/>
        <end position="456"/>
    </location>
</feature>
<comment type="caution">
    <text evidence="6">The sequence shown here is derived from an EMBL/GenBank/DDBJ whole genome shotgun (WGS) entry which is preliminary data.</text>
</comment>
<dbReference type="OrthoDB" id="9813903at2"/>
<dbReference type="GO" id="GO:0052621">
    <property type="term" value="F:diguanylate cyclase activity"/>
    <property type="evidence" value="ECO:0007669"/>
    <property type="project" value="UniProtKB-EC"/>
</dbReference>
<evidence type="ECO:0000256" key="3">
    <source>
        <dbReference type="SAM" id="Coils"/>
    </source>
</evidence>
<dbReference type="PANTHER" id="PTHR45138">
    <property type="entry name" value="REGULATORY COMPONENTS OF SENSORY TRANSDUCTION SYSTEM"/>
    <property type="match status" value="1"/>
</dbReference>
<keyword evidence="4" id="KW-0812">Transmembrane</keyword>
<dbReference type="Gene3D" id="3.30.70.270">
    <property type="match status" value="1"/>
</dbReference>
<dbReference type="PROSITE" id="PS51318">
    <property type="entry name" value="TAT"/>
    <property type="match status" value="1"/>
</dbReference>
<dbReference type="Proteomes" id="UP000241193">
    <property type="component" value="Unassembled WGS sequence"/>
</dbReference>
<dbReference type="InterPro" id="IPR000160">
    <property type="entry name" value="GGDEF_dom"/>
</dbReference>
<evidence type="ECO:0000313" key="7">
    <source>
        <dbReference type="Proteomes" id="UP000241193"/>
    </source>
</evidence>
<evidence type="ECO:0000313" key="6">
    <source>
        <dbReference type="EMBL" id="PTD97954.1"/>
    </source>
</evidence>
<organism evidence="6 7">
    <name type="scientific">Pseudothauera lacus</name>
    <dbReference type="NCBI Taxonomy" id="2136175"/>
    <lineage>
        <taxon>Bacteria</taxon>
        <taxon>Pseudomonadati</taxon>
        <taxon>Pseudomonadota</taxon>
        <taxon>Betaproteobacteria</taxon>
        <taxon>Rhodocyclales</taxon>
        <taxon>Zoogloeaceae</taxon>
        <taxon>Pseudothauera</taxon>
    </lineage>
</organism>
<evidence type="ECO:0000256" key="1">
    <source>
        <dbReference type="ARBA" id="ARBA00012528"/>
    </source>
</evidence>
<keyword evidence="4" id="KW-1133">Transmembrane helix</keyword>
<keyword evidence="7" id="KW-1185">Reference proteome</keyword>
<dbReference type="GO" id="GO:0005886">
    <property type="term" value="C:plasma membrane"/>
    <property type="evidence" value="ECO:0007669"/>
    <property type="project" value="TreeGrafter"/>
</dbReference>
<feature type="transmembrane region" description="Helical" evidence="4">
    <location>
        <begin position="212"/>
        <end position="232"/>
    </location>
</feature>
<dbReference type="InterPro" id="IPR043128">
    <property type="entry name" value="Rev_trsase/Diguanyl_cyclase"/>
</dbReference>
<dbReference type="InterPro" id="IPR006311">
    <property type="entry name" value="TAT_signal"/>
</dbReference>
<dbReference type="RefSeq" id="WP_107491714.1">
    <property type="nucleotide sequence ID" value="NZ_PZKC01000001.1"/>
</dbReference>
<sequence length="456" mass="50229">MSASRPAQAPVATIRRRFLRFSSLLTAIIVALLAALLALQVSAQRQVRELERTVLPSWRAALQLSADVRTVNVQAARLPLALSEGELYTVRSLVDAAKALLLDSFEASAPGLSPTDEQSLRRTLEEIGTAVDLATDLAVRRIGLAAQEGSAPGVGEQVLSLERRVLLRQERDLSRRIDDLHLTLASHIAIVAADNERQLDEQRTRITRLRELQTVLLVVAGVLMAAVMFAQFRLVDRHLLRRLENLRRSMAEGMVAPQLISRGPPRDELDAMLVELAALLERLADQAQELQKLATSDPLTTQANRRSLFERLAHEVERARRYRRPLSALMIDIDHFKPINDTWGHAAGDRVLRSVADVLAATVRQSDLLARYGGEEFVVLLPETDAVDASRLGELMRSRVAETVQQVGGGHTAQVTVSIGCATLRGDESADAFIERADEAVYRAKGRGRNCVECAP</sequence>
<name>A0A2T4IJK7_9RHOO</name>
<keyword evidence="4" id="KW-0472">Membrane</keyword>
<dbReference type="EC" id="2.7.7.65" evidence="1"/>
<proteinExistence type="predicted"/>
<dbReference type="SUPFAM" id="SSF55073">
    <property type="entry name" value="Nucleotide cyclase"/>
    <property type="match status" value="1"/>
</dbReference>
<comment type="catalytic activity">
    <reaction evidence="2">
        <text>2 GTP = 3',3'-c-di-GMP + 2 diphosphate</text>
        <dbReference type="Rhea" id="RHEA:24898"/>
        <dbReference type="ChEBI" id="CHEBI:33019"/>
        <dbReference type="ChEBI" id="CHEBI:37565"/>
        <dbReference type="ChEBI" id="CHEBI:58805"/>
        <dbReference type="EC" id="2.7.7.65"/>
    </reaction>
</comment>
<keyword evidence="3" id="KW-0175">Coiled coil</keyword>
<dbReference type="InterPro" id="IPR050469">
    <property type="entry name" value="Diguanylate_Cyclase"/>
</dbReference>
<dbReference type="CDD" id="cd01949">
    <property type="entry name" value="GGDEF"/>
    <property type="match status" value="1"/>
</dbReference>
<feature type="coiled-coil region" evidence="3">
    <location>
        <begin position="266"/>
        <end position="296"/>
    </location>
</feature>
<dbReference type="Pfam" id="PF00990">
    <property type="entry name" value="GGDEF"/>
    <property type="match status" value="1"/>
</dbReference>